<keyword evidence="3" id="KW-1185">Reference proteome</keyword>
<proteinExistence type="predicted"/>
<reference evidence="2 3" key="1">
    <citation type="submission" date="2017-05" db="EMBL/GenBank/DDBJ databases">
        <authorList>
            <person name="Song R."/>
            <person name="Chenine A.L."/>
            <person name="Ruprecht R.M."/>
        </authorList>
    </citation>
    <scope>NUCLEOTIDE SEQUENCE [LARGE SCALE GENOMIC DNA]</scope>
    <source>
        <strain evidence="2 3">CECT 8899</strain>
    </source>
</reference>
<accession>A0A238LDL5</accession>
<sequence length="274" mass="30294">MLGPSQAVAEAEYLGSYQWVDDRSYFGGFSGLEVSDDGMSFVAISDSGYMTDGEFLREDDRIVGLTVGPFLGLKDRNGNTMGGGWTDSEGLAIAPTGERFISFERIARVRAETGENGRPTMLPRIEAFTTMQLNSALEALAIGPDGALYTIPERSGRVDRPFPVYRYLNGTWDVPFSLPRIEPFLVVGADVGPDGLLYVLERDFTGIGFRSRVRRFGLDGSGGEILLETANATFDNLEGIAVWADDLGIRLTMLSDDNFKWFQRTEFVEYRITD</sequence>
<evidence type="ECO:0000313" key="2">
    <source>
        <dbReference type="EMBL" id="SMY07020.1"/>
    </source>
</evidence>
<dbReference type="Proteomes" id="UP000201613">
    <property type="component" value="Unassembled WGS sequence"/>
</dbReference>
<evidence type="ECO:0000259" key="1">
    <source>
        <dbReference type="Pfam" id="PF13449"/>
    </source>
</evidence>
<organism evidence="2 3">
    <name type="scientific">Flavimaricola marinus</name>
    <dbReference type="NCBI Taxonomy" id="1819565"/>
    <lineage>
        <taxon>Bacteria</taxon>
        <taxon>Pseudomonadati</taxon>
        <taxon>Pseudomonadota</taxon>
        <taxon>Alphaproteobacteria</taxon>
        <taxon>Rhodobacterales</taxon>
        <taxon>Paracoccaceae</taxon>
        <taxon>Flavimaricola</taxon>
    </lineage>
</organism>
<dbReference type="AlphaFoldDB" id="A0A238LDL5"/>
<dbReference type="InterPro" id="IPR011041">
    <property type="entry name" value="Quinoprot_gluc/sorb_DH_b-prop"/>
</dbReference>
<protein>
    <recommendedName>
        <fullName evidence="1">Phytase-like domain-containing protein</fullName>
    </recommendedName>
</protein>
<evidence type="ECO:0000313" key="3">
    <source>
        <dbReference type="Proteomes" id="UP000201613"/>
    </source>
</evidence>
<dbReference type="Pfam" id="PF13449">
    <property type="entry name" value="Phytase-like"/>
    <property type="match status" value="1"/>
</dbReference>
<dbReference type="SUPFAM" id="SSF50952">
    <property type="entry name" value="Soluble quinoprotein glucose dehydrogenase"/>
    <property type="match status" value="1"/>
</dbReference>
<dbReference type="EMBL" id="FXZK01000001">
    <property type="protein sequence ID" value="SMY07020.1"/>
    <property type="molecule type" value="Genomic_DNA"/>
</dbReference>
<feature type="domain" description="Phytase-like" evidence="1">
    <location>
        <begin position="25"/>
        <end position="259"/>
    </location>
</feature>
<dbReference type="InterPro" id="IPR027372">
    <property type="entry name" value="Phytase-like_dom"/>
</dbReference>
<name>A0A238LDL5_9RHOB</name>
<dbReference type="OrthoDB" id="9798693at2"/>
<gene>
    <name evidence="2" type="ORF">LOM8899_01151</name>
</gene>